<evidence type="ECO:0000256" key="1">
    <source>
        <dbReference type="SAM" id="MobiDB-lite"/>
    </source>
</evidence>
<protein>
    <submittedName>
        <fullName evidence="2">Uncharacterized protein</fullName>
    </submittedName>
</protein>
<feature type="region of interest" description="Disordered" evidence="1">
    <location>
        <begin position="1"/>
        <end position="28"/>
    </location>
</feature>
<reference evidence="2" key="1">
    <citation type="submission" date="2020-08" db="EMBL/GenBank/DDBJ databases">
        <title>Plant Genome Project.</title>
        <authorList>
            <person name="Zhang R.-G."/>
        </authorList>
    </citation>
    <scope>NUCLEOTIDE SEQUENCE</scope>
    <source>
        <strain evidence="2">WSP0</strain>
        <tissue evidence="2">Leaf</tissue>
    </source>
</reference>
<feature type="region of interest" description="Disordered" evidence="1">
    <location>
        <begin position="225"/>
        <end position="248"/>
    </location>
</feature>
<dbReference type="AlphaFoldDB" id="A0AAV6IWS7"/>
<organism evidence="2 3">
    <name type="scientific">Rhododendron griersonianum</name>
    <dbReference type="NCBI Taxonomy" id="479676"/>
    <lineage>
        <taxon>Eukaryota</taxon>
        <taxon>Viridiplantae</taxon>
        <taxon>Streptophyta</taxon>
        <taxon>Embryophyta</taxon>
        <taxon>Tracheophyta</taxon>
        <taxon>Spermatophyta</taxon>
        <taxon>Magnoliopsida</taxon>
        <taxon>eudicotyledons</taxon>
        <taxon>Gunneridae</taxon>
        <taxon>Pentapetalae</taxon>
        <taxon>asterids</taxon>
        <taxon>Ericales</taxon>
        <taxon>Ericaceae</taxon>
        <taxon>Ericoideae</taxon>
        <taxon>Rhodoreae</taxon>
        <taxon>Rhododendron</taxon>
    </lineage>
</organism>
<evidence type="ECO:0000313" key="3">
    <source>
        <dbReference type="Proteomes" id="UP000823749"/>
    </source>
</evidence>
<sequence length="262" mass="28454">MEEGLGFKAIDSNEIRRKQKSISDPNGSLRLQQVISENPKSDNSLVMGFPPLITTNDPKLGSSLRQSTSTTHPAWFGSYRPKSSFSPDGFGAHSPKSAKSTTSAQKLQQAFFEEALRVEAGAAMKGSVTLSSSNGAGAHSPKSQGNTTDAQEVQQASFKDGLVREAEARARVTHLHGNTYQFQRTPSEVRNSNSNPKILYNSRGNPYVEGDPNLGYPVEDTKPRYQSGAVPNPANHASTSTNPVSQPKAMNRQVQTFFFFFG</sequence>
<feature type="compositionally biased region" description="Polar residues" evidence="1">
    <location>
        <begin position="57"/>
        <end position="72"/>
    </location>
</feature>
<dbReference type="EMBL" id="JACTNZ010000009">
    <property type="protein sequence ID" value="KAG5531947.1"/>
    <property type="molecule type" value="Genomic_DNA"/>
</dbReference>
<comment type="caution">
    <text evidence="2">The sequence shown here is derived from an EMBL/GenBank/DDBJ whole genome shotgun (WGS) entry which is preliminary data.</text>
</comment>
<accession>A0AAV6IWS7</accession>
<feature type="region of interest" description="Disordered" evidence="1">
    <location>
        <begin position="57"/>
        <end position="80"/>
    </location>
</feature>
<proteinExistence type="predicted"/>
<feature type="compositionally biased region" description="Polar residues" evidence="1">
    <location>
        <begin position="235"/>
        <end position="245"/>
    </location>
</feature>
<name>A0AAV6IWS7_9ERIC</name>
<evidence type="ECO:0000313" key="2">
    <source>
        <dbReference type="EMBL" id="KAG5531947.1"/>
    </source>
</evidence>
<feature type="region of interest" description="Disordered" evidence="1">
    <location>
        <begin position="128"/>
        <end position="155"/>
    </location>
</feature>
<gene>
    <name evidence="2" type="ORF">RHGRI_026526</name>
</gene>
<dbReference type="Proteomes" id="UP000823749">
    <property type="component" value="Chromosome 9"/>
</dbReference>
<keyword evidence="3" id="KW-1185">Reference proteome</keyword>